<keyword evidence="1" id="KW-0694">RNA-binding</keyword>
<dbReference type="Proteomes" id="UP001626550">
    <property type="component" value="Unassembled WGS sequence"/>
</dbReference>
<dbReference type="SUPFAM" id="SSF54791">
    <property type="entry name" value="Eukaryotic type KH-domain (KH-domain type I)"/>
    <property type="match status" value="3"/>
</dbReference>
<dbReference type="PROSITE" id="PS50084">
    <property type="entry name" value="KH_TYPE_1"/>
    <property type="match status" value="2"/>
</dbReference>
<dbReference type="EMBL" id="JBJKFK010000177">
    <property type="protein sequence ID" value="KAL3319034.1"/>
    <property type="molecule type" value="Genomic_DNA"/>
</dbReference>
<evidence type="ECO:0000313" key="6">
    <source>
        <dbReference type="Proteomes" id="UP001626550"/>
    </source>
</evidence>
<gene>
    <name evidence="5" type="ORF">Ciccas_002304</name>
</gene>
<reference evidence="5 6" key="1">
    <citation type="submission" date="2024-11" db="EMBL/GenBank/DDBJ databases">
        <title>Adaptive evolution of stress response genes in parasites aligns with host niche diversity.</title>
        <authorList>
            <person name="Hahn C."/>
            <person name="Resl P."/>
        </authorList>
    </citation>
    <scope>NUCLEOTIDE SEQUENCE [LARGE SCALE GENOMIC DNA]</scope>
    <source>
        <strain evidence="5">EGGRZ-B1_66</strain>
        <tissue evidence="5">Body</tissue>
    </source>
</reference>
<dbReference type="Gene3D" id="3.30.1370.10">
    <property type="entry name" value="K Homology domain, type 1"/>
    <property type="match status" value="2"/>
</dbReference>
<accession>A0ABD2QHN0</accession>
<feature type="region of interest" description="Disordered" evidence="3">
    <location>
        <begin position="264"/>
        <end position="286"/>
    </location>
</feature>
<dbReference type="CDD" id="cd00105">
    <property type="entry name" value="KH-I"/>
    <property type="match status" value="1"/>
</dbReference>
<dbReference type="InterPro" id="IPR036612">
    <property type="entry name" value="KH_dom_type_1_sf"/>
</dbReference>
<dbReference type="SMART" id="SM00322">
    <property type="entry name" value="KH"/>
    <property type="match status" value="2"/>
</dbReference>
<dbReference type="GO" id="GO:0003723">
    <property type="term" value="F:RNA binding"/>
    <property type="evidence" value="ECO:0007669"/>
    <property type="project" value="UniProtKB-UniRule"/>
</dbReference>
<evidence type="ECO:0000256" key="2">
    <source>
        <dbReference type="SAM" id="Coils"/>
    </source>
</evidence>
<sequence>MLIGRSGQNIAAFREKHKVELVFPDRFEIDPELANQIHVLGSKADVANAQQELLQQIKALEDEAEATLVVPQDLVRNVRQAHKKMQERTRLTVSRGGKKSSPDEAIPTDAQGDVEMKLAGPKAMLETTKQALTLLIDDLRTYSKESPREFPVYDKFHARILARMKNQLPDLESEYRVIIKVDLPAREQIDSMPNPSITNESDQTIKQLLDVITDETQTQIGTVSVYGRPEQIESLWQEAFLPYLPINKKFTMSKDLHRYLVILPDSPKRGPPRKKEVPKGDASTTTNKVTQLQNSHGVYVKLPPVNQQESDFIMLSGTPPQIHAAEVQLKEWIAQWETDRADRIARNYEEKIQVKESYVPFIMAHKFDHWKSQFDVIFRVERQETTNGHDTAPEPEQEKNKEENGKAEDATDEDEHMEPLYPADTHLLLLSSGMKEATLRGYKEKVAEVKKELEQVKKELDAQQLEILNIPQSVHSQLIGAKRAKQLRMQREYGVQVEFPDRNASGESAHIVAVLGPQDKIDAACQYIISTAQELIDRQENRAPVPVHRGGGVIQFNGLNGAVNNASGGKNRGGVVLVGAPWDKAQTATQNE</sequence>
<keyword evidence="2" id="KW-0175">Coiled coil</keyword>
<evidence type="ECO:0000313" key="5">
    <source>
        <dbReference type="EMBL" id="KAL3319034.1"/>
    </source>
</evidence>
<evidence type="ECO:0000256" key="1">
    <source>
        <dbReference type="PROSITE-ProRule" id="PRU00117"/>
    </source>
</evidence>
<dbReference type="Pfam" id="PF00013">
    <property type="entry name" value="KH_1"/>
    <property type="match status" value="1"/>
</dbReference>
<dbReference type="AlphaFoldDB" id="A0ABD2QHN0"/>
<dbReference type="InterPro" id="IPR004087">
    <property type="entry name" value="KH_dom"/>
</dbReference>
<organism evidence="5 6">
    <name type="scientific">Cichlidogyrus casuarinus</name>
    <dbReference type="NCBI Taxonomy" id="1844966"/>
    <lineage>
        <taxon>Eukaryota</taxon>
        <taxon>Metazoa</taxon>
        <taxon>Spiralia</taxon>
        <taxon>Lophotrochozoa</taxon>
        <taxon>Platyhelminthes</taxon>
        <taxon>Monogenea</taxon>
        <taxon>Monopisthocotylea</taxon>
        <taxon>Dactylogyridea</taxon>
        <taxon>Ancyrocephalidae</taxon>
        <taxon>Cichlidogyrus</taxon>
    </lineage>
</organism>
<keyword evidence="6" id="KW-1185">Reference proteome</keyword>
<feature type="region of interest" description="Disordered" evidence="3">
    <location>
        <begin position="385"/>
        <end position="415"/>
    </location>
</feature>
<feature type="coiled-coil region" evidence="2">
    <location>
        <begin position="43"/>
        <end position="70"/>
    </location>
</feature>
<feature type="compositionally biased region" description="Basic and acidic residues" evidence="3">
    <location>
        <begin position="396"/>
        <end position="409"/>
    </location>
</feature>
<evidence type="ECO:0000259" key="4">
    <source>
        <dbReference type="SMART" id="SM00322"/>
    </source>
</evidence>
<feature type="domain" description="K Homology" evidence="4">
    <location>
        <begin position="462"/>
        <end position="533"/>
    </location>
</feature>
<feature type="region of interest" description="Disordered" evidence="3">
    <location>
        <begin position="85"/>
        <end position="111"/>
    </location>
</feature>
<name>A0ABD2QHN0_9PLAT</name>
<protein>
    <recommendedName>
        <fullName evidence="4">K Homology domain-containing protein</fullName>
    </recommendedName>
</protein>
<dbReference type="InterPro" id="IPR004088">
    <property type="entry name" value="KH_dom_type_1"/>
</dbReference>
<feature type="domain" description="K Homology" evidence="4">
    <location>
        <begin position="1"/>
        <end position="58"/>
    </location>
</feature>
<evidence type="ECO:0000256" key="3">
    <source>
        <dbReference type="SAM" id="MobiDB-lite"/>
    </source>
</evidence>
<feature type="coiled-coil region" evidence="2">
    <location>
        <begin position="439"/>
        <end position="466"/>
    </location>
</feature>
<comment type="caution">
    <text evidence="5">The sequence shown here is derived from an EMBL/GenBank/DDBJ whole genome shotgun (WGS) entry which is preliminary data.</text>
</comment>
<proteinExistence type="predicted"/>